<evidence type="ECO:0000313" key="1">
    <source>
        <dbReference type="EMBL" id="AFY82495.1"/>
    </source>
</evidence>
<dbReference type="EMBL" id="CP003607">
    <property type="protein sequence ID" value="AFY82495.1"/>
    <property type="molecule type" value="Genomic_DNA"/>
</dbReference>
<reference evidence="1 2" key="1">
    <citation type="submission" date="2012-06" db="EMBL/GenBank/DDBJ databases">
        <title>Finished chromosome of genome of Oscillatoria acuminata PCC 6304.</title>
        <authorList>
            <consortium name="US DOE Joint Genome Institute"/>
            <person name="Gugger M."/>
            <person name="Coursin T."/>
            <person name="Rippka R."/>
            <person name="Tandeau De Marsac N."/>
            <person name="Huntemann M."/>
            <person name="Wei C.-L."/>
            <person name="Han J."/>
            <person name="Detter J.C."/>
            <person name="Han C."/>
            <person name="Tapia R."/>
            <person name="Davenport K."/>
            <person name="Daligault H."/>
            <person name="Erkkila T."/>
            <person name="Gu W."/>
            <person name="Munk A.C.C."/>
            <person name="Teshima H."/>
            <person name="Xu Y."/>
            <person name="Chain P."/>
            <person name="Chen A."/>
            <person name="Krypides N."/>
            <person name="Mavromatis K."/>
            <person name="Markowitz V."/>
            <person name="Szeto E."/>
            <person name="Ivanova N."/>
            <person name="Mikhailova N."/>
            <person name="Ovchinnikova G."/>
            <person name="Pagani I."/>
            <person name="Pati A."/>
            <person name="Goodwin L."/>
            <person name="Peters L."/>
            <person name="Pitluck S."/>
            <person name="Woyke T."/>
            <person name="Kerfeld C."/>
        </authorList>
    </citation>
    <scope>NUCLEOTIDE SEQUENCE [LARGE SCALE GENOMIC DNA]</scope>
    <source>
        <strain evidence="1 2">PCC 6304</strain>
    </source>
</reference>
<dbReference type="Proteomes" id="UP000010367">
    <property type="component" value="Chromosome"/>
</dbReference>
<evidence type="ECO:0000313" key="2">
    <source>
        <dbReference type="Proteomes" id="UP000010367"/>
    </source>
</evidence>
<dbReference type="HOGENOM" id="CLU_3219412_0_0_3"/>
<dbReference type="KEGG" id="oac:Oscil6304_2894"/>
<protein>
    <submittedName>
        <fullName evidence="1">Uncharacterized protein</fullName>
    </submittedName>
</protein>
<accession>K9TIW2</accession>
<dbReference type="STRING" id="56110.Oscil6304_2894"/>
<keyword evidence="2" id="KW-1185">Reference proteome</keyword>
<proteinExistence type="predicted"/>
<dbReference type="InParanoid" id="K9TIW2"/>
<gene>
    <name evidence="1" type="ORF">Oscil6304_2894</name>
</gene>
<dbReference type="AlphaFoldDB" id="K9TIW2"/>
<dbReference type="RefSeq" id="WP_015149131.1">
    <property type="nucleotide sequence ID" value="NC_019693.1"/>
</dbReference>
<sequence length="44" mass="4788">MVIGPEKPGLWQNLCDNAEIPVEARFLRVSDMASTNLGDRSPGC</sequence>
<organism evidence="1 2">
    <name type="scientific">Oscillatoria acuminata PCC 6304</name>
    <dbReference type="NCBI Taxonomy" id="56110"/>
    <lineage>
        <taxon>Bacteria</taxon>
        <taxon>Bacillati</taxon>
        <taxon>Cyanobacteriota</taxon>
        <taxon>Cyanophyceae</taxon>
        <taxon>Oscillatoriophycideae</taxon>
        <taxon>Oscillatoriales</taxon>
        <taxon>Oscillatoriaceae</taxon>
        <taxon>Oscillatoria</taxon>
    </lineage>
</organism>
<name>K9TIW2_9CYAN</name>